<organism evidence="2 3">
    <name type="scientific">Methylobacterium planeticum</name>
    <dbReference type="NCBI Taxonomy" id="2615211"/>
    <lineage>
        <taxon>Bacteria</taxon>
        <taxon>Pseudomonadati</taxon>
        <taxon>Pseudomonadota</taxon>
        <taxon>Alphaproteobacteria</taxon>
        <taxon>Hyphomicrobiales</taxon>
        <taxon>Methylobacteriaceae</taxon>
        <taxon>Methylobacterium</taxon>
    </lineage>
</organism>
<comment type="caution">
    <text evidence="2">The sequence shown here is derived from an EMBL/GenBank/DDBJ whole genome shotgun (WGS) entry which is preliminary data.</text>
</comment>
<dbReference type="InterPro" id="IPR025227">
    <property type="entry name" value="DUF4169"/>
</dbReference>
<evidence type="ECO:0000313" key="2">
    <source>
        <dbReference type="EMBL" id="KAB1073892.1"/>
    </source>
</evidence>
<protein>
    <submittedName>
        <fullName evidence="2">DUF4169 family protein</fullName>
    </submittedName>
</protein>
<evidence type="ECO:0000313" key="3">
    <source>
        <dbReference type="Proteomes" id="UP000441523"/>
    </source>
</evidence>
<gene>
    <name evidence="2" type="ORF">F6X51_09145</name>
</gene>
<proteinExistence type="predicted"/>
<dbReference type="Proteomes" id="UP000441523">
    <property type="component" value="Unassembled WGS sequence"/>
</dbReference>
<sequence length="68" mass="7720">MAEIINLRQVRKARERAEKAEKASENRVVFGRPKKARTLAETRKALEASRHEGHRLKADDPEASDPKA</sequence>
<name>A0A6N6MU09_9HYPH</name>
<keyword evidence="3" id="KW-1185">Reference proteome</keyword>
<feature type="region of interest" description="Disordered" evidence="1">
    <location>
        <begin position="42"/>
        <end position="68"/>
    </location>
</feature>
<evidence type="ECO:0000256" key="1">
    <source>
        <dbReference type="SAM" id="MobiDB-lite"/>
    </source>
</evidence>
<dbReference type="EMBL" id="VZZJ01000006">
    <property type="protein sequence ID" value="KAB1073892.1"/>
    <property type="molecule type" value="Genomic_DNA"/>
</dbReference>
<accession>A0A6N6MU09</accession>
<reference evidence="2 3" key="1">
    <citation type="submission" date="2019-09" db="EMBL/GenBank/DDBJ databases">
        <title>YIM 132548 draft genome.</title>
        <authorList>
            <person name="Jiang L."/>
        </authorList>
    </citation>
    <scope>NUCLEOTIDE SEQUENCE [LARGE SCALE GENOMIC DNA]</scope>
    <source>
        <strain evidence="2 3">YIM 132548</strain>
    </source>
</reference>
<dbReference type="AlphaFoldDB" id="A0A6N6MU09"/>
<dbReference type="RefSeq" id="WP_150962935.1">
    <property type="nucleotide sequence ID" value="NZ_VZZJ01000006.1"/>
</dbReference>
<feature type="region of interest" description="Disordered" evidence="1">
    <location>
        <begin position="1"/>
        <end position="26"/>
    </location>
</feature>
<feature type="compositionally biased region" description="Basic and acidic residues" evidence="1">
    <location>
        <begin position="15"/>
        <end position="25"/>
    </location>
</feature>
<dbReference type="Pfam" id="PF13770">
    <property type="entry name" value="DUF4169"/>
    <property type="match status" value="1"/>
</dbReference>